<evidence type="ECO:0000256" key="1">
    <source>
        <dbReference type="SAM" id="MobiDB-lite"/>
    </source>
</evidence>
<keyword evidence="2" id="KW-0732">Signal</keyword>
<accession>V5SH62</accession>
<dbReference type="EMBL" id="CP006912">
    <property type="protein sequence ID" value="AHB49822.1"/>
    <property type="molecule type" value="Genomic_DNA"/>
</dbReference>
<feature type="chain" id="PRO_5004741632" description="Mucin" evidence="2">
    <location>
        <begin position="22"/>
        <end position="92"/>
    </location>
</feature>
<dbReference type="AlphaFoldDB" id="V5SH62"/>
<keyword evidence="4" id="KW-1185">Reference proteome</keyword>
<name>V5SH62_9HYPH</name>
<feature type="compositionally biased region" description="Acidic residues" evidence="1">
    <location>
        <begin position="79"/>
        <end position="92"/>
    </location>
</feature>
<evidence type="ECO:0000313" key="4">
    <source>
        <dbReference type="Proteomes" id="UP000018542"/>
    </source>
</evidence>
<dbReference type="Proteomes" id="UP000018542">
    <property type="component" value="Chromosome"/>
</dbReference>
<feature type="compositionally biased region" description="Low complexity" evidence="1">
    <location>
        <begin position="44"/>
        <end position="75"/>
    </location>
</feature>
<dbReference type="RefSeq" id="WP_023785694.1">
    <property type="nucleotide sequence ID" value="NC_022997.1"/>
</dbReference>
<dbReference type="HOGENOM" id="CLU_2409304_0_0_5"/>
<gene>
    <name evidence="3" type="ORF">W911_01265</name>
</gene>
<protein>
    <recommendedName>
        <fullName evidence="5">Mucin</fullName>
    </recommendedName>
</protein>
<feature type="signal peptide" evidence="2">
    <location>
        <begin position="1"/>
        <end position="21"/>
    </location>
</feature>
<evidence type="ECO:0000313" key="3">
    <source>
        <dbReference type="EMBL" id="AHB49822.1"/>
    </source>
</evidence>
<evidence type="ECO:0008006" key="5">
    <source>
        <dbReference type="Google" id="ProtNLM"/>
    </source>
</evidence>
<evidence type="ECO:0000256" key="2">
    <source>
        <dbReference type="SAM" id="SignalP"/>
    </source>
</evidence>
<organism evidence="3 4">
    <name type="scientific">Hyphomicrobium nitrativorans NL23</name>
    <dbReference type="NCBI Taxonomy" id="1029756"/>
    <lineage>
        <taxon>Bacteria</taxon>
        <taxon>Pseudomonadati</taxon>
        <taxon>Pseudomonadota</taxon>
        <taxon>Alphaproteobacteria</taxon>
        <taxon>Hyphomicrobiales</taxon>
        <taxon>Hyphomicrobiaceae</taxon>
        <taxon>Hyphomicrobium</taxon>
    </lineage>
</organism>
<proteinExistence type="predicted"/>
<dbReference type="KEGG" id="hni:W911_01265"/>
<reference evidence="3 4" key="1">
    <citation type="journal article" date="2014" name="Genome Announc.">
        <title>Complete Genome Sequence of Hyphomicrobium nitrativorans Strain NL23, a Denitrifying Bacterium Isolated from Biofilm of a Methanol-Fed Denitrification System Treating Seawater at the Montreal Biodome.</title>
        <authorList>
            <person name="Martineau C."/>
            <person name="Villeneuve C."/>
            <person name="Mauffrey F."/>
            <person name="Villemur R."/>
        </authorList>
    </citation>
    <scope>NUCLEOTIDE SEQUENCE [LARGE SCALE GENOMIC DNA]</scope>
    <source>
        <strain evidence="3">NL23</strain>
    </source>
</reference>
<dbReference type="PATRIC" id="fig|1029756.8.peg.267"/>
<sequence length="92" mass="8730">MKRMISAVAAGTLLAVSPALAGGSMEQPTDKKAPMTNATGTDNPANAGEGAAKPAGEGAPLPEGAAEGTSSGAAGVDAADTDNSDASEDTSK</sequence>
<feature type="region of interest" description="Disordered" evidence="1">
    <location>
        <begin position="13"/>
        <end position="92"/>
    </location>
</feature>